<feature type="compositionally biased region" description="Acidic residues" evidence="1">
    <location>
        <begin position="43"/>
        <end position="53"/>
    </location>
</feature>
<dbReference type="PROSITE" id="PS51257">
    <property type="entry name" value="PROKAR_LIPOPROTEIN"/>
    <property type="match status" value="1"/>
</dbReference>
<name>A0ABU2FEV2_9EURY</name>
<keyword evidence="3" id="KW-1185">Reference proteome</keyword>
<comment type="caution">
    <text evidence="2">The sequence shown here is derived from an EMBL/GenBank/DDBJ whole genome shotgun (WGS) entry which is preliminary data.</text>
</comment>
<feature type="compositionally biased region" description="Polar residues" evidence="1">
    <location>
        <begin position="60"/>
        <end position="69"/>
    </location>
</feature>
<accession>A0ABU2FEV2</accession>
<dbReference type="EMBL" id="JAMQON010000004">
    <property type="protein sequence ID" value="MDS0260789.1"/>
    <property type="molecule type" value="Genomic_DNA"/>
</dbReference>
<evidence type="ECO:0000313" key="2">
    <source>
        <dbReference type="EMBL" id="MDS0260789.1"/>
    </source>
</evidence>
<gene>
    <name evidence="2" type="ORF">NDI56_15380</name>
</gene>
<protein>
    <recommendedName>
        <fullName evidence="4">DUF5067 domain-containing protein</fullName>
    </recommendedName>
</protein>
<dbReference type="RefSeq" id="WP_310920551.1">
    <property type="nucleotide sequence ID" value="NZ_JAMQON010000004.1"/>
</dbReference>
<dbReference type="Proteomes" id="UP001259659">
    <property type="component" value="Unassembled WGS sequence"/>
</dbReference>
<feature type="region of interest" description="Disordered" evidence="1">
    <location>
        <begin position="26"/>
        <end position="69"/>
    </location>
</feature>
<evidence type="ECO:0008006" key="4">
    <source>
        <dbReference type="Google" id="ProtNLM"/>
    </source>
</evidence>
<sequence length="161" mass="17402">MERRKFITVAGTGGLTIATAFAGCLGSDDLGDDGNAEPQTETAEPEQDAELLEPEASVPVSESDSAAETNIEQLFITRSGGDLDPEEHVVALEYWVQNSAPERRTATLVSTLEVNDGTTYEERRAVSVPGDTVNEYVLPHEIEESTSAEEFSYGFGGNLEW</sequence>
<reference evidence="2 3" key="1">
    <citation type="submission" date="2022-06" db="EMBL/GenBank/DDBJ databases">
        <title>Haloarcula sp. a new haloarchaeum isolate from saline soil.</title>
        <authorList>
            <person name="Strakova D."/>
            <person name="Galisteo C."/>
            <person name="Sanchez-Porro C."/>
            <person name="Ventosa A."/>
        </authorList>
    </citation>
    <scope>NUCLEOTIDE SEQUENCE [LARGE SCALE GENOMIC DNA]</scope>
    <source>
        <strain evidence="2 3">S1CR25-12</strain>
    </source>
</reference>
<evidence type="ECO:0000313" key="3">
    <source>
        <dbReference type="Proteomes" id="UP001259659"/>
    </source>
</evidence>
<organism evidence="2 3">
    <name type="scientific">Haloarcula saliterrae</name>
    <dbReference type="NCBI Taxonomy" id="2950534"/>
    <lineage>
        <taxon>Archaea</taxon>
        <taxon>Methanobacteriati</taxon>
        <taxon>Methanobacteriota</taxon>
        <taxon>Stenosarchaea group</taxon>
        <taxon>Halobacteria</taxon>
        <taxon>Halobacteriales</taxon>
        <taxon>Haloarculaceae</taxon>
        <taxon>Haloarcula</taxon>
    </lineage>
</organism>
<proteinExistence type="predicted"/>
<evidence type="ECO:0000256" key="1">
    <source>
        <dbReference type="SAM" id="MobiDB-lite"/>
    </source>
</evidence>